<keyword evidence="2" id="KW-0808">Transferase</keyword>
<feature type="domain" description="Methyltransferase type 11" evidence="1">
    <location>
        <begin position="17"/>
        <end position="115"/>
    </location>
</feature>
<dbReference type="InterPro" id="IPR013216">
    <property type="entry name" value="Methyltransf_11"/>
</dbReference>
<keyword evidence="3" id="KW-1185">Reference proteome</keyword>
<evidence type="ECO:0000313" key="3">
    <source>
        <dbReference type="Proteomes" id="UP000018895"/>
    </source>
</evidence>
<dbReference type="Proteomes" id="UP000018895">
    <property type="component" value="Unassembled WGS sequence"/>
</dbReference>
<dbReference type="Pfam" id="PF08241">
    <property type="entry name" value="Methyltransf_11"/>
    <property type="match status" value="1"/>
</dbReference>
<reference evidence="2" key="1">
    <citation type="journal article" date="2014" name="Genome Announc.">
        <title>Draft Genome Sequences of Three Alkaliphilic Bacillus Strains, Bacillus wakoensis JCM 9140T, Bacillus akibai JCM 9157T, and Bacillus hemicellulosilyticus JCM 9152T.</title>
        <authorList>
            <person name="Yuki M."/>
            <person name="Oshima K."/>
            <person name="Suda W."/>
            <person name="Oshida Y."/>
            <person name="Kitamura K."/>
            <person name="Iida T."/>
            <person name="Hattori M."/>
            <person name="Ohkuma M."/>
        </authorList>
    </citation>
    <scope>NUCLEOTIDE SEQUENCE [LARGE SCALE GENOMIC DNA]</scope>
    <source>
        <strain evidence="2">JCM 9152</strain>
    </source>
</reference>
<dbReference type="STRING" id="1236971.JCM9152_1349"/>
<comment type="caution">
    <text evidence="2">The sequence shown here is derived from an EMBL/GenBank/DDBJ whole genome shotgun (WGS) entry which is preliminary data.</text>
</comment>
<dbReference type="CDD" id="cd02440">
    <property type="entry name" value="AdoMet_MTases"/>
    <property type="match status" value="1"/>
</dbReference>
<dbReference type="PANTHER" id="PTHR43591">
    <property type="entry name" value="METHYLTRANSFERASE"/>
    <property type="match status" value="1"/>
</dbReference>
<keyword evidence="2" id="KW-0489">Methyltransferase</keyword>
<dbReference type="EMBL" id="BAUU01000008">
    <property type="protein sequence ID" value="GAE29959.1"/>
    <property type="molecule type" value="Genomic_DNA"/>
</dbReference>
<dbReference type="Gene3D" id="3.40.50.150">
    <property type="entry name" value="Vaccinia Virus protein VP39"/>
    <property type="match status" value="1"/>
</dbReference>
<evidence type="ECO:0000313" key="2">
    <source>
        <dbReference type="EMBL" id="GAE29959.1"/>
    </source>
</evidence>
<sequence>MEYYIAKLTIQDNDQLLDVDCNTGDTEKLIVDQYPKIHSIIGLDYEEQRINRAKQRWEQDEKKVAFVQGDAADLPFEDNRFDKVICAETLEWVKEPLRAIQEIRRVLKPNGIALIQHTGWDQTVYTTKRPPKNERGHSSICRCRY</sequence>
<dbReference type="GO" id="GO:0032259">
    <property type="term" value="P:methylation"/>
    <property type="evidence" value="ECO:0007669"/>
    <property type="project" value="UniProtKB-KW"/>
</dbReference>
<dbReference type="InterPro" id="IPR029063">
    <property type="entry name" value="SAM-dependent_MTases_sf"/>
</dbReference>
<proteinExistence type="predicted"/>
<dbReference type="PANTHER" id="PTHR43591:SF24">
    <property type="entry name" value="2-METHOXY-6-POLYPRENYL-1,4-BENZOQUINOL METHYLASE, MITOCHONDRIAL"/>
    <property type="match status" value="1"/>
</dbReference>
<protein>
    <submittedName>
        <fullName evidence="2">Methyltransferase</fullName>
    </submittedName>
</protein>
<accession>W4QF65</accession>
<dbReference type="GO" id="GO:0008757">
    <property type="term" value="F:S-adenosylmethionine-dependent methyltransferase activity"/>
    <property type="evidence" value="ECO:0007669"/>
    <property type="project" value="InterPro"/>
</dbReference>
<evidence type="ECO:0000259" key="1">
    <source>
        <dbReference type="Pfam" id="PF08241"/>
    </source>
</evidence>
<gene>
    <name evidence="2" type="ORF">JCM9152_1349</name>
</gene>
<dbReference type="AlphaFoldDB" id="W4QF65"/>
<organism evidence="2 3">
    <name type="scientific">Halalkalibacter hemicellulosilyticusJCM 9152</name>
    <dbReference type="NCBI Taxonomy" id="1236971"/>
    <lineage>
        <taxon>Bacteria</taxon>
        <taxon>Bacillati</taxon>
        <taxon>Bacillota</taxon>
        <taxon>Bacilli</taxon>
        <taxon>Bacillales</taxon>
        <taxon>Bacillaceae</taxon>
        <taxon>Halalkalibacter</taxon>
    </lineage>
</organism>
<name>W4QF65_9BACI</name>
<dbReference type="SUPFAM" id="SSF53335">
    <property type="entry name" value="S-adenosyl-L-methionine-dependent methyltransferases"/>
    <property type="match status" value="1"/>
</dbReference>
<dbReference type="OrthoDB" id="9797252at2"/>